<dbReference type="EMBL" id="BPLR01008786">
    <property type="protein sequence ID" value="GIY27186.1"/>
    <property type="molecule type" value="Genomic_DNA"/>
</dbReference>
<evidence type="ECO:0000313" key="2">
    <source>
        <dbReference type="Proteomes" id="UP001054945"/>
    </source>
</evidence>
<dbReference type="AlphaFoldDB" id="A0AAV4S2A5"/>
<evidence type="ECO:0000313" key="1">
    <source>
        <dbReference type="EMBL" id="GIY27186.1"/>
    </source>
</evidence>
<organism evidence="1 2">
    <name type="scientific">Caerostris extrusa</name>
    <name type="common">Bark spider</name>
    <name type="synonym">Caerostris bankana</name>
    <dbReference type="NCBI Taxonomy" id="172846"/>
    <lineage>
        <taxon>Eukaryota</taxon>
        <taxon>Metazoa</taxon>
        <taxon>Ecdysozoa</taxon>
        <taxon>Arthropoda</taxon>
        <taxon>Chelicerata</taxon>
        <taxon>Arachnida</taxon>
        <taxon>Araneae</taxon>
        <taxon>Araneomorphae</taxon>
        <taxon>Entelegynae</taxon>
        <taxon>Araneoidea</taxon>
        <taxon>Araneidae</taxon>
        <taxon>Caerostris</taxon>
    </lineage>
</organism>
<name>A0AAV4S2A5_CAEEX</name>
<proteinExistence type="predicted"/>
<gene>
    <name evidence="1" type="ORF">CEXT_184191</name>
</gene>
<accession>A0AAV4S2A5</accession>
<reference evidence="1 2" key="1">
    <citation type="submission" date="2021-06" db="EMBL/GenBank/DDBJ databases">
        <title>Caerostris extrusa draft genome.</title>
        <authorList>
            <person name="Kono N."/>
            <person name="Arakawa K."/>
        </authorList>
    </citation>
    <scope>NUCLEOTIDE SEQUENCE [LARGE SCALE GENOMIC DNA]</scope>
</reference>
<dbReference type="Proteomes" id="UP001054945">
    <property type="component" value="Unassembled WGS sequence"/>
</dbReference>
<keyword evidence="2" id="KW-1185">Reference proteome</keyword>
<sequence length="91" mass="10512">MFEVSNSERLRHGGLLSAWCEDLGRLLLLRHQKGRSEEKDSGMPAMHRGHAQTWLHDPWPSQHHLGYHHEDDVGGAFRQIPKRVSDIFIHA</sequence>
<comment type="caution">
    <text evidence="1">The sequence shown here is derived from an EMBL/GenBank/DDBJ whole genome shotgun (WGS) entry which is preliminary data.</text>
</comment>
<protein>
    <submittedName>
        <fullName evidence="1">Uncharacterized protein</fullName>
    </submittedName>
</protein>